<name>A0ACB8ZV50_ARCLA</name>
<comment type="caution">
    <text evidence="1">The sequence shown here is derived from an EMBL/GenBank/DDBJ whole genome shotgun (WGS) entry which is preliminary data.</text>
</comment>
<dbReference type="EMBL" id="CM042055">
    <property type="protein sequence ID" value="KAI3701887.1"/>
    <property type="molecule type" value="Genomic_DNA"/>
</dbReference>
<reference evidence="1 2" key="2">
    <citation type="journal article" date="2022" name="Mol. Ecol. Resour.">
        <title>The genomes of chicory, endive, great burdock and yacon provide insights into Asteraceae paleo-polyploidization history and plant inulin production.</title>
        <authorList>
            <person name="Fan W."/>
            <person name="Wang S."/>
            <person name="Wang H."/>
            <person name="Wang A."/>
            <person name="Jiang F."/>
            <person name="Liu H."/>
            <person name="Zhao H."/>
            <person name="Xu D."/>
            <person name="Zhang Y."/>
        </authorList>
    </citation>
    <scope>NUCLEOTIDE SEQUENCE [LARGE SCALE GENOMIC DNA]</scope>
    <source>
        <strain evidence="2">cv. Niubang</strain>
    </source>
</reference>
<dbReference type="Proteomes" id="UP001055879">
    <property type="component" value="Linkage Group LG09"/>
</dbReference>
<sequence>METQSNSIKRSFIDLPKELFEMLTSVGPYLHHDTLLLHKVCRVLRGYFLSALKSVNSGDGSPNLEAGFGLIRTPRLHLKEARLNIEEALGSCLLPSLQLIPANPTVGQEIWAVLSLLPCEARYRLYGEWEKDDECSPMVLSAKQTSKLDTKRILKQLAKENLKQLGRMVSKLAHANPMTVLRTIVHQIEAYRDMIAPLVDAFKYLTQSIKKGMDYA</sequence>
<protein>
    <submittedName>
        <fullName evidence="1">Uncharacterized protein</fullName>
    </submittedName>
</protein>
<keyword evidence="2" id="KW-1185">Reference proteome</keyword>
<organism evidence="1 2">
    <name type="scientific">Arctium lappa</name>
    <name type="common">Greater burdock</name>
    <name type="synonym">Lappa major</name>
    <dbReference type="NCBI Taxonomy" id="4217"/>
    <lineage>
        <taxon>Eukaryota</taxon>
        <taxon>Viridiplantae</taxon>
        <taxon>Streptophyta</taxon>
        <taxon>Embryophyta</taxon>
        <taxon>Tracheophyta</taxon>
        <taxon>Spermatophyta</taxon>
        <taxon>Magnoliopsida</taxon>
        <taxon>eudicotyledons</taxon>
        <taxon>Gunneridae</taxon>
        <taxon>Pentapetalae</taxon>
        <taxon>asterids</taxon>
        <taxon>campanulids</taxon>
        <taxon>Asterales</taxon>
        <taxon>Asteraceae</taxon>
        <taxon>Carduoideae</taxon>
        <taxon>Cardueae</taxon>
        <taxon>Arctiinae</taxon>
        <taxon>Arctium</taxon>
    </lineage>
</organism>
<reference evidence="2" key="1">
    <citation type="journal article" date="2022" name="Mol. Ecol. Resour.">
        <title>The genomes of chicory, endive, great burdock and yacon provide insights into Asteraceae palaeo-polyploidization history and plant inulin production.</title>
        <authorList>
            <person name="Fan W."/>
            <person name="Wang S."/>
            <person name="Wang H."/>
            <person name="Wang A."/>
            <person name="Jiang F."/>
            <person name="Liu H."/>
            <person name="Zhao H."/>
            <person name="Xu D."/>
            <person name="Zhang Y."/>
        </authorList>
    </citation>
    <scope>NUCLEOTIDE SEQUENCE [LARGE SCALE GENOMIC DNA]</scope>
    <source>
        <strain evidence="2">cv. Niubang</strain>
    </source>
</reference>
<accession>A0ACB8ZV50</accession>
<gene>
    <name evidence="1" type="ORF">L6452_27337</name>
</gene>
<proteinExistence type="predicted"/>
<evidence type="ECO:0000313" key="2">
    <source>
        <dbReference type="Proteomes" id="UP001055879"/>
    </source>
</evidence>
<evidence type="ECO:0000313" key="1">
    <source>
        <dbReference type="EMBL" id="KAI3701887.1"/>
    </source>
</evidence>